<reference evidence="1" key="2">
    <citation type="journal article" date="2021" name="PeerJ">
        <title>Extensive microbial diversity within the chicken gut microbiome revealed by metagenomics and culture.</title>
        <authorList>
            <person name="Gilroy R."/>
            <person name="Ravi A."/>
            <person name="Getino M."/>
            <person name="Pursley I."/>
            <person name="Horton D.L."/>
            <person name="Alikhan N.F."/>
            <person name="Baker D."/>
            <person name="Gharbi K."/>
            <person name="Hall N."/>
            <person name="Watson M."/>
            <person name="Adriaenssens E.M."/>
            <person name="Foster-Nyarko E."/>
            <person name="Jarju S."/>
            <person name="Secka A."/>
            <person name="Antonio M."/>
            <person name="Oren A."/>
            <person name="Chaudhuri R.R."/>
            <person name="La Ragione R."/>
            <person name="Hildebrand F."/>
            <person name="Pallen M.J."/>
        </authorList>
    </citation>
    <scope>NUCLEOTIDE SEQUENCE</scope>
    <source>
        <strain evidence="1">ChiBcec7-5410</strain>
    </source>
</reference>
<reference evidence="1" key="1">
    <citation type="submission" date="2020-10" db="EMBL/GenBank/DDBJ databases">
        <authorList>
            <person name="Gilroy R."/>
        </authorList>
    </citation>
    <scope>NUCLEOTIDE SEQUENCE</scope>
    <source>
        <strain evidence="1">ChiBcec7-5410</strain>
    </source>
</reference>
<gene>
    <name evidence="1" type="ORF">IAC43_08440</name>
</gene>
<name>A0A9D1KT38_9FIRM</name>
<protein>
    <submittedName>
        <fullName evidence="1">Uncharacterized protein</fullName>
    </submittedName>
</protein>
<accession>A0A9D1KT38</accession>
<dbReference type="PANTHER" id="PTHR37804">
    <property type="entry name" value="CDAA REGULATORY PROTEIN CDAR"/>
    <property type="match status" value="1"/>
</dbReference>
<dbReference type="EMBL" id="DVLW01000232">
    <property type="protein sequence ID" value="HIT95201.1"/>
    <property type="molecule type" value="Genomic_DNA"/>
</dbReference>
<comment type="caution">
    <text evidence="1">The sequence shown here is derived from an EMBL/GenBank/DDBJ whole genome shotgun (WGS) entry which is preliminary data.</text>
</comment>
<dbReference type="Gene3D" id="2.170.120.30">
    <property type="match status" value="1"/>
</dbReference>
<evidence type="ECO:0000313" key="1">
    <source>
        <dbReference type="EMBL" id="HIT95201.1"/>
    </source>
</evidence>
<dbReference type="PANTHER" id="PTHR37804:SF1">
    <property type="entry name" value="CDAA REGULATORY PROTEIN CDAR"/>
    <property type="match status" value="1"/>
</dbReference>
<dbReference type="InterPro" id="IPR012505">
    <property type="entry name" value="YbbR"/>
</dbReference>
<dbReference type="AlphaFoldDB" id="A0A9D1KT38"/>
<feature type="non-terminal residue" evidence="1">
    <location>
        <position position="1"/>
    </location>
</feature>
<dbReference type="Gene3D" id="2.170.120.40">
    <property type="entry name" value="YbbR-like domain"/>
    <property type="match status" value="1"/>
</dbReference>
<sequence length="235" mass="25497">EQELSETLTTTGTVTLMDDMGAVVSSENIEYDHSSVTVTVPIYKTRELPLNVEFINVPRGFPIEQLGYTLSRNTILVASPSETIDNVDAITVGPIDFREIDIGTELTLDITLNAGLKNVENVTSVTVTFPTYGLSARTLDLDNFVFENVPAGYDITTLSDSIEDIRVVGDSSIIADLTQEDLVGIIDLSQYSLSRGRYTVSVKVYVQGKVLAWAVGEYSVSIDVVPKETASDTGS</sequence>
<organism evidence="1 2">
    <name type="scientific">Candidatus Faecivivens stercoripullorum</name>
    <dbReference type="NCBI Taxonomy" id="2840805"/>
    <lineage>
        <taxon>Bacteria</taxon>
        <taxon>Bacillati</taxon>
        <taxon>Bacillota</taxon>
        <taxon>Clostridia</taxon>
        <taxon>Eubacteriales</taxon>
        <taxon>Oscillospiraceae</taxon>
        <taxon>Oscillospiraceae incertae sedis</taxon>
        <taxon>Candidatus Faecivivens</taxon>
    </lineage>
</organism>
<dbReference type="Pfam" id="PF07949">
    <property type="entry name" value="YbbR"/>
    <property type="match status" value="1"/>
</dbReference>
<evidence type="ECO:0000313" key="2">
    <source>
        <dbReference type="Proteomes" id="UP000824160"/>
    </source>
</evidence>
<dbReference type="InterPro" id="IPR053154">
    <property type="entry name" value="c-di-AMP_regulator"/>
</dbReference>
<dbReference type="Proteomes" id="UP000824160">
    <property type="component" value="Unassembled WGS sequence"/>
</dbReference>
<proteinExistence type="predicted"/>